<reference evidence="1 2" key="1">
    <citation type="submission" date="2019-02" db="EMBL/GenBank/DDBJ databases">
        <title>Deep-cultivation of Planctomycetes and their phenomic and genomic characterization uncovers novel biology.</title>
        <authorList>
            <person name="Wiegand S."/>
            <person name="Jogler M."/>
            <person name="Boedeker C."/>
            <person name="Pinto D."/>
            <person name="Vollmers J."/>
            <person name="Rivas-Marin E."/>
            <person name="Kohn T."/>
            <person name="Peeters S.H."/>
            <person name="Heuer A."/>
            <person name="Rast P."/>
            <person name="Oberbeckmann S."/>
            <person name="Bunk B."/>
            <person name="Jeske O."/>
            <person name="Meyerdierks A."/>
            <person name="Storesund J.E."/>
            <person name="Kallscheuer N."/>
            <person name="Luecker S."/>
            <person name="Lage O.M."/>
            <person name="Pohl T."/>
            <person name="Merkel B.J."/>
            <person name="Hornburger P."/>
            <person name="Mueller R.-W."/>
            <person name="Bruemmer F."/>
            <person name="Labrenz M."/>
            <person name="Spormann A.M."/>
            <person name="Op Den Camp H."/>
            <person name="Overmann J."/>
            <person name="Amann R."/>
            <person name="Jetten M.S.M."/>
            <person name="Mascher T."/>
            <person name="Medema M.H."/>
            <person name="Devos D.P."/>
            <person name="Kaster A.-K."/>
            <person name="Ovreas L."/>
            <person name="Rohde M."/>
            <person name="Galperin M.Y."/>
            <person name="Jogler C."/>
        </authorList>
    </citation>
    <scope>NUCLEOTIDE SEQUENCE [LARGE SCALE GENOMIC DNA]</scope>
    <source>
        <strain evidence="1 2">Pla52n</strain>
    </source>
</reference>
<proteinExistence type="predicted"/>
<organism evidence="1 2">
    <name type="scientific">Stieleria varia</name>
    <dbReference type="NCBI Taxonomy" id="2528005"/>
    <lineage>
        <taxon>Bacteria</taxon>
        <taxon>Pseudomonadati</taxon>
        <taxon>Planctomycetota</taxon>
        <taxon>Planctomycetia</taxon>
        <taxon>Pirellulales</taxon>
        <taxon>Pirellulaceae</taxon>
        <taxon>Stieleria</taxon>
    </lineage>
</organism>
<dbReference type="AlphaFoldDB" id="A0A5C6AFM8"/>
<sequence>MPPRLDKPRGIADSESCVPCLGPTRNKSGLGVETKIPAQQSGCSGRRCALPWAFMFGPFGTCGKPASWLLATITRSDDCYVDFVTPLSRTFRVTRKSIADAHRYTSAAASCCGRRLISRGPTGHTARNLPKSPAASVAATEESCGVWHFTSVFICEIPSDQIEWEQ</sequence>
<evidence type="ECO:0000313" key="1">
    <source>
        <dbReference type="EMBL" id="TWT98227.1"/>
    </source>
</evidence>
<evidence type="ECO:0000313" key="2">
    <source>
        <dbReference type="Proteomes" id="UP000320176"/>
    </source>
</evidence>
<gene>
    <name evidence="1" type="ORF">Pla52n_47370</name>
</gene>
<name>A0A5C6AFM8_9BACT</name>
<accession>A0A5C6AFM8</accession>
<keyword evidence="2" id="KW-1185">Reference proteome</keyword>
<comment type="caution">
    <text evidence="1">The sequence shown here is derived from an EMBL/GenBank/DDBJ whole genome shotgun (WGS) entry which is preliminary data.</text>
</comment>
<protein>
    <submittedName>
        <fullName evidence="1">Uncharacterized protein</fullName>
    </submittedName>
</protein>
<dbReference type="Proteomes" id="UP000320176">
    <property type="component" value="Unassembled WGS sequence"/>
</dbReference>
<dbReference type="EMBL" id="SJPN01000006">
    <property type="protein sequence ID" value="TWT98227.1"/>
    <property type="molecule type" value="Genomic_DNA"/>
</dbReference>